<proteinExistence type="predicted"/>
<dbReference type="InterPro" id="IPR029787">
    <property type="entry name" value="Nucleotide_cyclase"/>
</dbReference>
<dbReference type="SUPFAM" id="SSF55073">
    <property type="entry name" value="Nucleotide cyclase"/>
    <property type="match status" value="1"/>
</dbReference>
<accession>A0A1S8KZH8</accession>
<protein>
    <submittedName>
        <fullName evidence="1">Uncharacterized protein</fullName>
    </submittedName>
</protein>
<dbReference type="EMBL" id="CP096983">
    <property type="protein sequence ID" value="URZ12068.1"/>
    <property type="molecule type" value="Genomic_DNA"/>
</dbReference>
<gene>
    <name evidence="1" type="ORF">CROST_027850</name>
</gene>
<dbReference type="InterPro" id="IPR000160">
    <property type="entry name" value="GGDEF_dom"/>
</dbReference>
<dbReference type="Gene3D" id="3.30.450.20">
    <property type="entry name" value="PAS domain"/>
    <property type="match status" value="1"/>
</dbReference>
<reference evidence="1 2" key="1">
    <citation type="submission" date="2022-04" db="EMBL/GenBank/DDBJ databases">
        <title>Genome sequence of C. roseum typestrain.</title>
        <authorList>
            <person name="Poehlein A."/>
            <person name="Schoch T."/>
            <person name="Duerre P."/>
            <person name="Daniel R."/>
        </authorList>
    </citation>
    <scope>NUCLEOTIDE SEQUENCE [LARGE SCALE GENOMIC DNA]</scope>
    <source>
        <strain evidence="1 2">DSM 7320</strain>
    </source>
</reference>
<dbReference type="PANTHER" id="PTHR45138">
    <property type="entry name" value="REGULATORY COMPONENTS OF SENSORY TRANSDUCTION SYSTEM"/>
    <property type="match status" value="1"/>
</dbReference>
<organism evidence="1 2">
    <name type="scientific">Clostridium felsineum</name>
    <dbReference type="NCBI Taxonomy" id="36839"/>
    <lineage>
        <taxon>Bacteria</taxon>
        <taxon>Bacillati</taxon>
        <taxon>Bacillota</taxon>
        <taxon>Clostridia</taxon>
        <taxon>Eubacteriales</taxon>
        <taxon>Clostridiaceae</taxon>
        <taxon>Clostridium</taxon>
    </lineage>
</organism>
<dbReference type="AlphaFoldDB" id="A0A1S8KZH8"/>
<evidence type="ECO:0000313" key="1">
    <source>
        <dbReference type="EMBL" id="URZ12068.1"/>
    </source>
</evidence>
<dbReference type="InterPro" id="IPR043128">
    <property type="entry name" value="Rev_trsase/Diguanyl_cyclase"/>
</dbReference>
<dbReference type="Gene3D" id="3.30.70.270">
    <property type="match status" value="1"/>
</dbReference>
<dbReference type="Proteomes" id="UP000190951">
    <property type="component" value="Chromosome"/>
</dbReference>
<dbReference type="InterPro" id="IPR050469">
    <property type="entry name" value="Diguanylate_Cyclase"/>
</dbReference>
<dbReference type="KEGG" id="crw:CROST_027850"/>
<dbReference type="CDD" id="cd01949">
    <property type="entry name" value="GGDEF"/>
    <property type="match status" value="1"/>
</dbReference>
<keyword evidence="2" id="KW-1185">Reference proteome</keyword>
<dbReference type="RefSeq" id="WP_077832092.1">
    <property type="nucleotide sequence ID" value="NZ_CP096983.1"/>
</dbReference>
<sequence>MGRINDFLSSFLYIETFSIIVIAIYSWRRRKALGAFPLLFLCFSSAIYSFGYGMEITSTSLESVNLCSKFEYMGLSFIPVLWVIQAYSLANKDKKISNIIKVLIFIIPTLTCIFRIANDKLNFMYRNEKLISNGYFYILTYEKCFWYYIYYSFFFGCIVISTIMYYKAFLKASGLARRQLKIIIFISISAILFEGFDQLQIVPIKMDYGAFIMFFVYVLFAAAVYPFDIMHIIPVSREIIFDWIYDGVIVMDTNFNLKDFNYAAKEIFKCLDKSLIGTKLELCTSEACEFMKMIKIWYSGSEECSKKLLDGGFIKDTFEFRINSKGSVIYFKARLKALYYHGYRVGSTILISNVTKEKEEVLELEKMARFDQLTGLLSRAYFTKYSNVEFDKLHRKNQTGVLVMIDIDYFKRINDTYGHQAGDHILKEMAFIAKNMLRNKDLIGRYGGEEFIAFLPQLSLKQAKLAIECIRLAFQNHDFFYEDKLIKVTASFGMVECCKRTMANSYEQMVKKADIALYEAKKNGRNRIAVY</sequence>
<dbReference type="Pfam" id="PF16927">
    <property type="entry name" value="HisKA_7TM"/>
    <property type="match status" value="1"/>
</dbReference>
<dbReference type="Pfam" id="PF00990">
    <property type="entry name" value="GGDEF"/>
    <property type="match status" value="1"/>
</dbReference>
<name>A0A1S8KZH8_9CLOT</name>
<dbReference type="GO" id="GO:0052621">
    <property type="term" value="F:diguanylate cyclase activity"/>
    <property type="evidence" value="ECO:0007669"/>
    <property type="project" value="TreeGrafter"/>
</dbReference>
<dbReference type="NCBIfam" id="TIGR00254">
    <property type="entry name" value="GGDEF"/>
    <property type="match status" value="1"/>
</dbReference>
<dbReference type="SMART" id="SM00267">
    <property type="entry name" value="GGDEF"/>
    <property type="match status" value="1"/>
</dbReference>
<evidence type="ECO:0000313" key="2">
    <source>
        <dbReference type="Proteomes" id="UP000190951"/>
    </source>
</evidence>
<dbReference type="PROSITE" id="PS50887">
    <property type="entry name" value="GGDEF"/>
    <property type="match status" value="1"/>
</dbReference>
<dbReference type="FunFam" id="3.30.70.270:FF:000001">
    <property type="entry name" value="Diguanylate cyclase domain protein"/>
    <property type="match status" value="1"/>
</dbReference>
<dbReference type="InterPro" id="IPR031621">
    <property type="entry name" value="HisKA_7TM"/>
</dbReference>
<dbReference type="PANTHER" id="PTHR45138:SF9">
    <property type="entry name" value="DIGUANYLATE CYCLASE DGCM-RELATED"/>
    <property type="match status" value="1"/>
</dbReference>
<dbReference type="STRING" id="84029.CROST_37500"/>